<comment type="caution">
    <text evidence="3">The sequence shown here is derived from an EMBL/GenBank/DDBJ whole genome shotgun (WGS) entry which is preliminary data.</text>
</comment>
<reference evidence="3 4" key="1">
    <citation type="submission" date="2019-01" db="EMBL/GenBank/DDBJ databases">
        <title>Genome sequencing of the rare red list fungi Fomitopsis rosea.</title>
        <authorList>
            <person name="Buettner E."/>
            <person name="Kellner H."/>
        </authorList>
    </citation>
    <scope>NUCLEOTIDE SEQUENCE [LARGE SCALE GENOMIC DNA]</scope>
    <source>
        <strain evidence="3 4">DSM 105464</strain>
    </source>
</reference>
<evidence type="ECO:0000259" key="2">
    <source>
        <dbReference type="Pfam" id="PF00248"/>
    </source>
</evidence>
<name>A0A4Y9Y254_9APHY</name>
<dbReference type="InterPro" id="IPR023210">
    <property type="entry name" value="NADP_OxRdtase_dom"/>
</dbReference>
<dbReference type="InterPro" id="IPR020471">
    <property type="entry name" value="AKR"/>
</dbReference>
<keyword evidence="1" id="KW-0560">Oxidoreductase</keyword>
<dbReference type="PANTHER" id="PTHR43625:SF40">
    <property type="entry name" value="ALDO-KETO REDUCTASE YAKC [NADP(+)]"/>
    <property type="match status" value="1"/>
</dbReference>
<organism evidence="3 4">
    <name type="scientific">Rhodofomes roseus</name>
    <dbReference type="NCBI Taxonomy" id="34475"/>
    <lineage>
        <taxon>Eukaryota</taxon>
        <taxon>Fungi</taxon>
        <taxon>Dikarya</taxon>
        <taxon>Basidiomycota</taxon>
        <taxon>Agaricomycotina</taxon>
        <taxon>Agaricomycetes</taxon>
        <taxon>Polyporales</taxon>
        <taxon>Rhodofomes</taxon>
    </lineage>
</organism>
<dbReference type="GO" id="GO:0005737">
    <property type="term" value="C:cytoplasm"/>
    <property type="evidence" value="ECO:0007669"/>
    <property type="project" value="TreeGrafter"/>
</dbReference>
<dbReference type="InterPro" id="IPR050791">
    <property type="entry name" value="Aldo-Keto_reductase"/>
</dbReference>
<dbReference type="GO" id="GO:0016491">
    <property type="term" value="F:oxidoreductase activity"/>
    <property type="evidence" value="ECO:0007669"/>
    <property type="project" value="UniProtKB-KW"/>
</dbReference>
<dbReference type="Gene3D" id="3.20.20.100">
    <property type="entry name" value="NADP-dependent oxidoreductase domain"/>
    <property type="match status" value="1"/>
</dbReference>
<gene>
    <name evidence="3" type="ORF">EVJ58_g7583</name>
</gene>
<dbReference type="EMBL" id="SEKV01000496">
    <property type="protein sequence ID" value="TFY56534.1"/>
    <property type="molecule type" value="Genomic_DNA"/>
</dbReference>
<evidence type="ECO:0000313" key="3">
    <source>
        <dbReference type="EMBL" id="TFY56534.1"/>
    </source>
</evidence>
<dbReference type="AlphaFoldDB" id="A0A4Y9Y254"/>
<dbReference type="SUPFAM" id="SSF51430">
    <property type="entry name" value="NAD(P)-linked oxidoreductase"/>
    <property type="match status" value="1"/>
</dbReference>
<dbReference type="PROSITE" id="PS51257">
    <property type="entry name" value="PROKAR_LIPOPROTEIN"/>
    <property type="match status" value="1"/>
</dbReference>
<feature type="domain" description="NADP-dependent oxidoreductase" evidence="2">
    <location>
        <begin position="16"/>
        <end position="310"/>
    </location>
</feature>
<dbReference type="InterPro" id="IPR036812">
    <property type="entry name" value="NAD(P)_OxRdtase_dom_sf"/>
</dbReference>
<dbReference type="PANTHER" id="PTHR43625">
    <property type="entry name" value="AFLATOXIN B1 ALDEHYDE REDUCTASE"/>
    <property type="match status" value="1"/>
</dbReference>
<accession>A0A4Y9Y254</accession>
<dbReference type="Pfam" id="PF00248">
    <property type="entry name" value="Aldo_ket_red"/>
    <property type="match status" value="1"/>
</dbReference>
<protein>
    <recommendedName>
        <fullName evidence="2">NADP-dependent oxidoreductase domain-containing protein</fullName>
    </recommendedName>
</protein>
<dbReference type="PRINTS" id="PR00069">
    <property type="entry name" value="ALDKETRDTASE"/>
</dbReference>
<dbReference type="Proteomes" id="UP000298390">
    <property type="component" value="Unassembled WGS sequence"/>
</dbReference>
<evidence type="ECO:0000313" key="4">
    <source>
        <dbReference type="Proteomes" id="UP000298390"/>
    </source>
</evidence>
<proteinExistence type="predicted"/>
<dbReference type="STRING" id="34475.A0A4Y9Y254"/>
<evidence type="ECO:0000256" key="1">
    <source>
        <dbReference type="ARBA" id="ARBA00023002"/>
    </source>
</evidence>
<sequence>MSLPTSKIGQVAVSALGYGCMGISASYGKTLPDEDRFKVLDAVYASGCTLWDTADAYGDSEDLIGEWFKRTGKRSDIFLATKFGVRSGVPGKVSNGDPAYVRKACERSLKRLGVDQIDLYYFHRPDPAVPIEKTVEVMAQLVSEGKVKYIGLSECSVDTFLRAHAVHPIAALEVEYSPFTLDIEDDKIGLLKTARQFGTTIIAYSPLGRGLLTGKYKSPDKFDEGDFRRQIPRYSHENFPNILKIASGLEQIGARHGASAGQTALAWVLAQGEDIIPIPGTTNIERLNENMGAAKFKLTPEEVSEVRKIAESANATQGPRYPPLLNSVLFADTPPLEGWVPQEVPKAEA</sequence>